<keyword evidence="2" id="KW-1185">Reference proteome</keyword>
<reference evidence="1 2" key="1">
    <citation type="submission" date="2016-03" db="EMBL/GenBank/DDBJ databases">
        <title>Comparative genomics of the ectomycorrhizal sister species Rhizopogon vinicolor and Rhizopogon vesiculosus (Basidiomycota: Boletales) reveals a divergence of the mating type B locus.</title>
        <authorList>
            <person name="Mujic A.B."/>
            <person name="Kuo A."/>
            <person name="Tritt A."/>
            <person name="Lipzen A."/>
            <person name="Chen C."/>
            <person name="Johnson J."/>
            <person name="Sharma A."/>
            <person name="Barry K."/>
            <person name="Grigoriev I.V."/>
            <person name="Spatafora J.W."/>
        </authorList>
    </citation>
    <scope>NUCLEOTIDE SEQUENCE [LARGE SCALE GENOMIC DNA]</scope>
    <source>
        <strain evidence="1 2">AM-OR11-056</strain>
    </source>
</reference>
<name>A0A1J8QDP0_9AGAM</name>
<evidence type="ECO:0000313" key="2">
    <source>
        <dbReference type="Proteomes" id="UP000183567"/>
    </source>
</evidence>
<proteinExistence type="predicted"/>
<evidence type="ECO:0000313" key="1">
    <source>
        <dbReference type="EMBL" id="OJA19069.1"/>
    </source>
</evidence>
<organism evidence="1 2">
    <name type="scientific">Rhizopogon vesiculosus</name>
    <dbReference type="NCBI Taxonomy" id="180088"/>
    <lineage>
        <taxon>Eukaryota</taxon>
        <taxon>Fungi</taxon>
        <taxon>Dikarya</taxon>
        <taxon>Basidiomycota</taxon>
        <taxon>Agaricomycotina</taxon>
        <taxon>Agaricomycetes</taxon>
        <taxon>Agaricomycetidae</taxon>
        <taxon>Boletales</taxon>
        <taxon>Suillineae</taxon>
        <taxon>Rhizopogonaceae</taxon>
        <taxon>Rhizopogon</taxon>
    </lineage>
</organism>
<comment type="caution">
    <text evidence="1">The sequence shown here is derived from an EMBL/GenBank/DDBJ whole genome shotgun (WGS) entry which is preliminary data.</text>
</comment>
<gene>
    <name evidence="1" type="ORF">AZE42_03740</name>
</gene>
<dbReference type="AlphaFoldDB" id="A0A1J8QDP0"/>
<sequence>MGNVQAHALNPVAGHWHRGGAVILQKIPRDAGHRWAWIDMCRTIRTDQTNYIEVGTLEDERSRNSPLPTSFSFIRKT</sequence>
<dbReference type="EMBL" id="LVVM01001188">
    <property type="protein sequence ID" value="OJA19069.1"/>
    <property type="molecule type" value="Genomic_DNA"/>
</dbReference>
<protein>
    <submittedName>
        <fullName evidence="1">Uncharacterized protein</fullName>
    </submittedName>
</protein>
<dbReference type="Proteomes" id="UP000183567">
    <property type="component" value="Unassembled WGS sequence"/>
</dbReference>
<accession>A0A1J8QDP0</accession>